<dbReference type="PIRSF" id="PIRSF026671">
    <property type="entry name" value="AA_dipeptidase"/>
    <property type="match status" value="1"/>
</dbReference>
<feature type="active site" description="Proton donor/acceptor" evidence="9">
    <location>
        <position position="192"/>
    </location>
</feature>
<evidence type="ECO:0000256" key="6">
    <source>
        <dbReference type="ARBA" id="ARBA00022997"/>
    </source>
</evidence>
<keyword evidence="3 9" id="KW-0479">Metal-binding</keyword>
<name>A0A239N696_9ACTN</name>
<evidence type="ECO:0000256" key="10">
    <source>
        <dbReference type="PIRNR" id="PIRNR026671"/>
    </source>
</evidence>
<evidence type="ECO:0000256" key="9">
    <source>
        <dbReference type="HAMAP-Rule" id="MF_01924"/>
    </source>
</evidence>
<keyword evidence="2 9" id="KW-0645">Protease</keyword>
<feature type="binding site" evidence="9">
    <location>
        <position position="131"/>
    </location>
    <ligand>
        <name>Zn(2+)</name>
        <dbReference type="ChEBI" id="CHEBI:29105"/>
        <note>catalytic</note>
    </ligand>
</feature>
<protein>
    <recommendedName>
        <fullName evidence="9 10">D-alanyl-D-alanine dipeptidase</fullName>
        <shortName evidence="9 10">D-Ala-D-Ala dipeptidase</shortName>
        <ecNumber evidence="9 10">3.4.13.22</ecNumber>
    </recommendedName>
</protein>
<evidence type="ECO:0000256" key="4">
    <source>
        <dbReference type="ARBA" id="ARBA00022801"/>
    </source>
</evidence>
<dbReference type="InterPro" id="IPR009045">
    <property type="entry name" value="Zn_M74/Hedgehog-like"/>
</dbReference>
<reference evidence="11 12" key="1">
    <citation type="submission" date="2017-06" db="EMBL/GenBank/DDBJ databases">
        <authorList>
            <person name="Kim H.J."/>
            <person name="Triplett B.A."/>
        </authorList>
    </citation>
    <scope>NUCLEOTIDE SEQUENCE [LARGE SCALE GENOMIC DNA]</scope>
    <source>
        <strain evidence="11 12">CGMCC 4.2132</strain>
    </source>
</reference>
<sequence length="230" mass="24858">MGEMSEIVLLSDPRILELRVEECGESLVDLRGAGVLRIDPRLADPAGAFAHLRSSVAGRLVAAQTLLPRELRLLVVEGYRPPALQEQYFSESVEELRVLHPDWSAVRLRREAGRYISPPEVAPHVAGAAVDVTLCTDAGTELMMGTEVNATPTGPDGACYTASPDISREAMDNRHILITALTAVGLVNYPTEWWHWSYGDRYWAFIAGAPHAIYGLSGGPSLNGESAPAG</sequence>
<dbReference type="GO" id="GO:0008237">
    <property type="term" value="F:metallopeptidase activity"/>
    <property type="evidence" value="ECO:0007669"/>
    <property type="project" value="UniProtKB-KW"/>
</dbReference>
<evidence type="ECO:0000313" key="12">
    <source>
        <dbReference type="Proteomes" id="UP000198282"/>
    </source>
</evidence>
<evidence type="ECO:0000256" key="3">
    <source>
        <dbReference type="ARBA" id="ARBA00022723"/>
    </source>
</evidence>
<keyword evidence="7 9" id="KW-0482">Metalloprotease</keyword>
<keyword evidence="5 9" id="KW-0862">Zinc</keyword>
<comment type="similarity">
    <text evidence="9 10">Belongs to the peptidase M15D family.</text>
</comment>
<organism evidence="11 12">
    <name type="scientific">Streptosporangium subroseum</name>
    <dbReference type="NCBI Taxonomy" id="106412"/>
    <lineage>
        <taxon>Bacteria</taxon>
        <taxon>Bacillati</taxon>
        <taxon>Actinomycetota</taxon>
        <taxon>Actinomycetes</taxon>
        <taxon>Streptosporangiales</taxon>
        <taxon>Streptosporangiaceae</taxon>
        <taxon>Streptosporangium</taxon>
    </lineage>
</organism>
<dbReference type="Pfam" id="PF01427">
    <property type="entry name" value="Peptidase_M15"/>
    <property type="match status" value="1"/>
</dbReference>
<keyword evidence="6 9" id="KW-0224">Dipeptidase</keyword>
<dbReference type="EMBL" id="FZOD01000051">
    <property type="protein sequence ID" value="SNT49708.1"/>
    <property type="molecule type" value="Genomic_DNA"/>
</dbReference>
<dbReference type="GO" id="GO:0008270">
    <property type="term" value="F:zinc ion binding"/>
    <property type="evidence" value="ECO:0007669"/>
    <property type="project" value="UniProtKB-UniRule"/>
</dbReference>
<evidence type="ECO:0000256" key="1">
    <source>
        <dbReference type="ARBA" id="ARBA00001362"/>
    </source>
</evidence>
<proteinExistence type="inferred from homology"/>
<dbReference type="Proteomes" id="UP000198282">
    <property type="component" value="Unassembled WGS sequence"/>
</dbReference>
<feature type="binding site" evidence="9">
    <location>
        <position position="124"/>
    </location>
    <ligand>
        <name>Zn(2+)</name>
        <dbReference type="ChEBI" id="CHEBI:29105"/>
        <note>catalytic</note>
    </ligand>
</feature>
<gene>
    <name evidence="11" type="ORF">SAMN05216276_105126</name>
</gene>
<dbReference type="HAMAP" id="MF_01924">
    <property type="entry name" value="A_A_dipeptidase"/>
    <property type="match status" value="1"/>
</dbReference>
<keyword evidence="4 9" id="KW-0378">Hydrolase</keyword>
<dbReference type="GO" id="GO:0006508">
    <property type="term" value="P:proteolysis"/>
    <property type="evidence" value="ECO:0007669"/>
    <property type="project" value="UniProtKB-KW"/>
</dbReference>
<evidence type="ECO:0000256" key="2">
    <source>
        <dbReference type="ARBA" id="ARBA00022670"/>
    </source>
</evidence>
<comment type="catalytic activity">
    <reaction evidence="1 9 10">
        <text>D-alanyl-D-alanine + H2O = 2 D-alanine</text>
        <dbReference type="Rhea" id="RHEA:20661"/>
        <dbReference type="ChEBI" id="CHEBI:15377"/>
        <dbReference type="ChEBI" id="CHEBI:57416"/>
        <dbReference type="ChEBI" id="CHEBI:57822"/>
        <dbReference type="EC" id="3.4.13.22"/>
    </reaction>
</comment>
<dbReference type="GO" id="GO:0071555">
    <property type="term" value="P:cell wall organization"/>
    <property type="evidence" value="ECO:0007669"/>
    <property type="project" value="UniProtKB-KW"/>
</dbReference>
<keyword evidence="8 10" id="KW-0961">Cell wall biogenesis/degradation</keyword>
<comment type="function">
    <text evidence="9 10">Catalyzes hydrolysis of the D-alanyl-D-alanine dipeptide.</text>
</comment>
<dbReference type="PANTHER" id="PTHR43126">
    <property type="entry name" value="D-ALANYL-D-ALANINE DIPEPTIDASE"/>
    <property type="match status" value="1"/>
</dbReference>
<keyword evidence="12" id="KW-1185">Reference proteome</keyword>
<evidence type="ECO:0000256" key="5">
    <source>
        <dbReference type="ARBA" id="ARBA00022833"/>
    </source>
</evidence>
<dbReference type="SUPFAM" id="SSF55166">
    <property type="entry name" value="Hedgehog/DD-peptidase"/>
    <property type="match status" value="1"/>
</dbReference>
<comment type="cofactor">
    <cofactor evidence="9">
        <name>Zn(2+)</name>
        <dbReference type="ChEBI" id="CHEBI:29105"/>
    </cofactor>
    <text evidence="9">Binds 1 zinc ion per subunit.</text>
</comment>
<dbReference type="EC" id="3.4.13.22" evidence="9 10"/>
<dbReference type="CDD" id="cd14843">
    <property type="entry name" value="D-Ala-D-Ala_dipeptidase_like"/>
    <property type="match status" value="1"/>
</dbReference>
<dbReference type="PANTHER" id="PTHR43126:SF2">
    <property type="entry name" value="D-ALANYL-D-ALANINE DIPEPTIDASE"/>
    <property type="match status" value="1"/>
</dbReference>
<dbReference type="GO" id="GO:0160237">
    <property type="term" value="F:D-Ala-D-Ala dipeptidase activity"/>
    <property type="evidence" value="ECO:0007669"/>
    <property type="project" value="UniProtKB-EC"/>
</dbReference>
<feature type="binding site" evidence="9">
    <location>
        <position position="195"/>
    </location>
    <ligand>
        <name>Zn(2+)</name>
        <dbReference type="ChEBI" id="CHEBI:29105"/>
        <note>catalytic</note>
    </ligand>
</feature>
<dbReference type="Gene3D" id="3.30.1380.10">
    <property type="match status" value="1"/>
</dbReference>
<accession>A0A239N696</accession>
<evidence type="ECO:0000256" key="8">
    <source>
        <dbReference type="ARBA" id="ARBA00023316"/>
    </source>
</evidence>
<evidence type="ECO:0000256" key="7">
    <source>
        <dbReference type="ARBA" id="ARBA00023049"/>
    </source>
</evidence>
<feature type="site" description="Transition state stabilizer" evidence="9">
    <location>
        <position position="80"/>
    </location>
</feature>
<evidence type="ECO:0000313" key="11">
    <source>
        <dbReference type="EMBL" id="SNT49708.1"/>
    </source>
</evidence>
<dbReference type="AlphaFoldDB" id="A0A239N696"/>
<dbReference type="InterPro" id="IPR000755">
    <property type="entry name" value="A_A_dipeptidase"/>
</dbReference>